<evidence type="ECO:0008006" key="4">
    <source>
        <dbReference type="Google" id="ProtNLM"/>
    </source>
</evidence>
<evidence type="ECO:0000313" key="3">
    <source>
        <dbReference type="Proteomes" id="UP001208690"/>
    </source>
</evidence>
<dbReference type="EMBL" id="JALIEB010000011">
    <property type="protein sequence ID" value="MCV3272946.1"/>
    <property type="molecule type" value="Genomic_DNA"/>
</dbReference>
<proteinExistence type="predicted"/>
<evidence type="ECO:0000313" key="2">
    <source>
        <dbReference type="EMBL" id="MCV3272946.1"/>
    </source>
</evidence>
<evidence type="ECO:0000256" key="1">
    <source>
        <dbReference type="SAM" id="SignalP"/>
    </source>
</evidence>
<dbReference type="Proteomes" id="UP001208690">
    <property type="component" value="Unassembled WGS sequence"/>
</dbReference>
<reference evidence="2 3" key="1">
    <citation type="submission" date="2022-04" db="EMBL/GenBank/DDBJ databases">
        <title>Roseobacter sp. WL0113 is a bacterium isolated from neritic sediment.</title>
        <authorList>
            <person name="Wang L."/>
            <person name="He W."/>
            <person name="Zhang D.-F."/>
        </authorList>
    </citation>
    <scope>NUCLEOTIDE SEQUENCE [LARGE SCALE GENOMIC DNA]</scope>
    <source>
        <strain evidence="2 3">WL0113</strain>
    </source>
</reference>
<accession>A0ABT3BH90</accession>
<keyword evidence="3" id="KW-1185">Reference proteome</keyword>
<feature type="chain" id="PRO_5047529984" description="AAA+ family ATPase" evidence="1">
    <location>
        <begin position="21"/>
        <end position="107"/>
    </location>
</feature>
<name>A0ABT3BH90_9RHOB</name>
<gene>
    <name evidence="2" type="ORF">MUB52_16045</name>
</gene>
<comment type="caution">
    <text evidence="2">The sequence shown here is derived from an EMBL/GenBank/DDBJ whole genome shotgun (WGS) entry which is preliminary data.</text>
</comment>
<dbReference type="RefSeq" id="WP_263845265.1">
    <property type="nucleotide sequence ID" value="NZ_JALIEB010000011.1"/>
</dbReference>
<organism evidence="2 3">
    <name type="scientific">Roseobacter sinensis</name>
    <dbReference type="NCBI Taxonomy" id="2931391"/>
    <lineage>
        <taxon>Bacteria</taxon>
        <taxon>Pseudomonadati</taxon>
        <taxon>Pseudomonadota</taxon>
        <taxon>Alphaproteobacteria</taxon>
        <taxon>Rhodobacterales</taxon>
        <taxon>Roseobacteraceae</taxon>
        <taxon>Roseobacter</taxon>
    </lineage>
</organism>
<feature type="signal peptide" evidence="1">
    <location>
        <begin position="1"/>
        <end position="20"/>
    </location>
</feature>
<sequence>MKRVLIVFFACGLAALPLAAQEDEDAPSMMERGAQQFLEGLLLEMEPALDSMRGFMDQMGPALADLMDQVEDWSVYEAPEVLPNGDIIIRRKPEDEPAPELQPQIDL</sequence>
<protein>
    <recommendedName>
        <fullName evidence="4">AAA+ family ATPase</fullName>
    </recommendedName>
</protein>
<keyword evidence="1" id="KW-0732">Signal</keyword>